<dbReference type="OrthoDB" id="9850451at2"/>
<keyword evidence="1" id="KW-0614">Plasmid</keyword>
<dbReference type="Proteomes" id="UP000509702">
    <property type="component" value="Plasmid unnamed6"/>
</dbReference>
<accession>A0A6N1ASL3</accession>
<evidence type="ECO:0000313" key="2">
    <source>
        <dbReference type="Proteomes" id="UP000509702"/>
    </source>
</evidence>
<dbReference type="EMBL" id="CP054621">
    <property type="protein sequence ID" value="QKS54313.1"/>
    <property type="molecule type" value="Genomic_DNA"/>
</dbReference>
<organism evidence="1 2">
    <name type="scientific">Azospirillum oryzae</name>
    <dbReference type="NCBI Taxonomy" id="286727"/>
    <lineage>
        <taxon>Bacteria</taxon>
        <taxon>Pseudomonadati</taxon>
        <taxon>Pseudomonadota</taxon>
        <taxon>Alphaproteobacteria</taxon>
        <taxon>Rhodospirillales</taxon>
        <taxon>Azospirillaceae</taxon>
        <taxon>Azospirillum</taxon>
    </lineage>
</organism>
<dbReference type="RefSeq" id="WP_149201848.1">
    <property type="nucleotide sequence ID" value="NZ_BSOV01000103.1"/>
</dbReference>
<gene>
    <name evidence="1" type="ORF">HUE56_28075</name>
</gene>
<proteinExistence type="predicted"/>
<dbReference type="AlphaFoldDB" id="A0A6N1ASL3"/>
<sequence>MLVTEQFQAAWDQTLAWLKHSDRPAWDGYEVGQLLQRIGHKYNWYLITQTDGNGEREWRELHLAWAAKLAALGAPESLLATVRAVE</sequence>
<keyword evidence="2" id="KW-1185">Reference proteome</keyword>
<reference evidence="1 2" key="1">
    <citation type="submission" date="2020-06" db="EMBL/GenBank/DDBJ databases">
        <title>Complete genome of Azosprillum oryzae KACC14407.</title>
        <authorList>
            <person name="Kim M."/>
            <person name="Park Y.-J."/>
            <person name="Shin J.-H."/>
        </authorList>
    </citation>
    <scope>NUCLEOTIDE SEQUENCE [LARGE SCALE GENOMIC DNA]</scope>
    <source>
        <strain evidence="1 2">KACC 14407</strain>
        <plasmid evidence="1 2">unnamed6</plasmid>
    </source>
</reference>
<dbReference type="KEGG" id="aoz:HUE56_28075"/>
<geneLocation type="plasmid" evidence="1 2">
    <name>unnamed6</name>
</geneLocation>
<name>A0A6N1ASL3_9PROT</name>
<protein>
    <submittedName>
        <fullName evidence="1">Uncharacterized protein</fullName>
    </submittedName>
</protein>
<evidence type="ECO:0000313" key="1">
    <source>
        <dbReference type="EMBL" id="QKS54313.1"/>
    </source>
</evidence>